<dbReference type="PRINTS" id="PR00344">
    <property type="entry name" value="BCTRLSENSOR"/>
</dbReference>
<dbReference type="AlphaFoldDB" id="L1JHT1"/>
<dbReference type="EnsemblProtists" id="EKX47704">
    <property type="protein sequence ID" value="EKX47704"/>
    <property type="gene ID" value="GUITHDRAFT_56294"/>
</dbReference>
<dbReference type="GO" id="GO:0005886">
    <property type="term" value="C:plasma membrane"/>
    <property type="evidence" value="ECO:0007669"/>
    <property type="project" value="TreeGrafter"/>
</dbReference>
<keyword evidence="9" id="KW-1185">Reference proteome</keyword>
<dbReference type="InterPro" id="IPR003661">
    <property type="entry name" value="HisK_dim/P_dom"/>
</dbReference>
<dbReference type="SUPFAM" id="SSF47384">
    <property type="entry name" value="Homodimeric domain of signal transducing histidine kinase"/>
    <property type="match status" value="1"/>
</dbReference>
<dbReference type="Pfam" id="PF02518">
    <property type="entry name" value="HATPase_c"/>
    <property type="match status" value="1"/>
</dbReference>
<dbReference type="SMART" id="SM00388">
    <property type="entry name" value="HisKA"/>
    <property type="match status" value="1"/>
</dbReference>
<dbReference type="KEGG" id="gtt:GUITHDRAFT_56294"/>
<dbReference type="STRING" id="905079.L1JHT1"/>
<reference evidence="9" key="2">
    <citation type="submission" date="2012-11" db="EMBL/GenBank/DDBJ databases">
        <authorList>
            <person name="Kuo A."/>
            <person name="Curtis B.A."/>
            <person name="Tanifuji G."/>
            <person name="Burki F."/>
            <person name="Gruber A."/>
            <person name="Irimia M."/>
            <person name="Maruyama S."/>
            <person name="Arias M.C."/>
            <person name="Ball S.G."/>
            <person name="Gile G.H."/>
            <person name="Hirakawa Y."/>
            <person name="Hopkins J.F."/>
            <person name="Rensing S.A."/>
            <person name="Schmutz J."/>
            <person name="Symeonidi A."/>
            <person name="Elias M."/>
            <person name="Eveleigh R.J."/>
            <person name="Herman E.K."/>
            <person name="Klute M.J."/>
            <person name="Nakayama T."/>
            <person name="Obornik M."/>
            <person name="Reyes-Prieto A."/>
            <person name="Armbrust E.V."/>
            <person name="Aves S.J."/>
            <person name="Beiko R.G."/>
            <person name="Coutinho P."/>
            <person name="Dacks J.B."/>
            <person name="Durnford D.G."/>
            <person name="Fast N.M."/>
            <person name="Green B.R."/>
            <person name="Grisdale C."/>
            <person name="Hempe F."/>
            <person name="Henrissat B."/>
            <person name="Hoppner M.P."/>
            <person name="Ishida K.-I."/>
            <person name="Kim E."/>
            <person name="Koreny L."/>
            <person name="Kroth P.G."/>
            <person name="Liu Y."/>
            <person name="Malik S.-B."/>
            <person name="Maier U.G."/>
            <person name="McRose D."/>
            <person name="Mock T."/>
            <person name="Neilson J.A."/>
            <person name="Onodera N.T."/>
            <person name="Poole A.M."/>
            <person name="Pritham E.J."/>
            <person name="Richards T.A."/>
            <person name="Rocap G."/>
            <person name="Roy S.W."/>
            <person name="Sarai C."/>
            <person name="Schaack S."/>
            <person name="Shirato S."/>
            <person name="Slamovits C.H."/>
            <person name="Spencer D.F."/>
            <person name="Suzuki S."/>
            <person name="Worden A.Z."/>
            <person name="Zauner S."/>
            <person name="Barry K."/>
            <person name="Bell C."/>
            <person name="Bharti A.K."/>
            <person name="Crow J.A."/>
            <person name="Grimwood J."/>
            <person name="Kramer R."/>
            <person name="Lindquist E."/>
            <person name="Lucas S."/>
            <person name="Salamov A."/>
            <person name="McFadden G.I."/>
            <person name="Lane C.E."/>
            <person name="Keeling P.J."/>
            <person name="Gray M.W."/>
            <person name="Grigoriev I.V."/>
            <person name="Archibald J.M."/>
        </authorList>
    </citation>
    <scope>NUCLEOTIDE SEQUENCE</scope>
    <source>
        <strain evidence="9">CCMP2712</strain>
    </source>
</reference>
<dbReference type="PROSITE" id="PS50109">
    <property type="entry name" value="HIS_KIN"/>
    <property type="match status" value="1"/>
</dbReference>
<name>L1JHT1_GUITC</name>
<dbReference type="CDD" id="cd00082">
    <property type="entry name" value="HisKA"/>
    <property type="match status" value="1"/>
</dbReference>
<dbReference type="PANTHER" id="PTHR43047:SF72">
    <property type="entry name" value="OSMOSENSING HISTIDINE PROTEIN KINASE SLN1"/>
    <property type="match status" value="1"/>
</dbReference>
<evidence type="ECO:0000313" key="7">
    <source>
        <dbReference type="EMBL" id="EKX47704.1"/>
    </source>
</evidence>
<comment type="catalytic activity">
    <reaction evidence="1">
        <text>ATP + protein L-histidine = ADP + protein N-phospho-L-histidine.</text>
        <dbReference type="EC" id="2.7.13.3"/>
    </reaction>
</comment>
<proteinExistence type="predicted"/>
<dbReference type="Proteomes" id="UP000011087">
    <property type="component" value="Unassembled WGS sequence"/>
</dbReference>
<dbReference type="RefSeq" id="XP_005834684.1">
    <property type="nucleotide sequence ID" value="XM_005834627.1"/>
</dbReference>
<dbReference type="GO" id="GO:0000155">
    <property type="term" value="F:phosphorelay sensor kinase activity"/>
    <property type="evidence" value="ECO:0007669"/>
    <property type="project" value="InterPro"/>
</dbReference>
<gene>
    <name evidence="7" type="ORF">GUITHDRAFT_56294</name>
</gene>
<dbReference type="SUPFAM" id="SSF55874">
    <property type="entry name" value="ATPase domain of HSP90 chaperone/DNA topoisomerase II/histidine kinase"/>
    <property type="match status" value="1"/>
</dbReference>
<dbReference type="SMART" id="SM00387">
    <property type="entry name" value="HATPase_c"/>
    <property type="match status" value="1"/>
</dbReference>
<reference evidence="8" key="3">
    <citation type="submission" date="2015-06" db="UniProtKB">
        <authorList>
            <consortium name="EnsemblProtists"/>
        </authorList>
    </citation>
    <scope>IDENTIFICATION</scope>
</reference>
<dbReference type="OMA" id="WSIAFYV"/>
<keyword evidence="4" id="KW-0808">Transferase</keyword>
<evidence type="ECO:0000256" key="5">
    <source>
        <dbReference type="ARBA" id="ARBA00022777"/>
    </source>
</evidence>
<evidence type="ECO:0000256" key="3">
    <source>
        <dbReference type="ARBA" id="ARBA00022553"/>
    </source>
</evidence>
<dbReference type="Gene3D" id="1.10.287.130">
    <property type="match status" value="1"/>
</dbReference>
<accession>L1JHT1</accession>
<evidence type="ECO:0000256" key="4">
    <source>
        <dbReference type="ARBA" id="ARBA00022679"/>
    </source>
</evidence>
<feature type="non-terminal residue" evidence="7">
    <location>
        <position position="1"/>
    </location>
</feature>
<dbReference type="InterPro" id="IPR003594">
    <property type="entry name" value="HATPase_dom"/>
</dbReference>
<evidence type="ECO:0000259" key="6">
    <source>
        <dbReference type="PROSITE" id="PS50109"/>
    </source>
</evidence>
<feature type="non-terminal residue" evidence="7">
    <location>
        <position position="207"/>
    </location>
</feature>
<evidence type="ECO:0000313" key="8">
    <source>
        <dbReference type="EnsemblProtists" id="EKX47704"/>
    </source>
</evidence>
<dbReference type="InterPro" id="IPR004358">
    <property type="entry name" value="Sig_transdc_His_kin-like_C"/>
</dbReference>
<dbReference type="EMBL" id="JH992989">
    <property type="protein sequence ID" value="EKX47704.1"/>
    <property type="molecule type" value="Genomic_DNA"/>
</dbReference>
<dbReference type="Pfam" id="PF00512">
    <property type="entry name" value="HisKA"/>
    <property type="match status" value="1"/>
</dbReference>
<sequence length="207" mass="22521">SQDLQKAQEEFFAAVSHELRTPLNGIIGLSDSLLRMCETSNLNAQSFAKTLKVIMSSGNRLASLVNDILDAASLRKQTLVMRQEVVVLRDVTEHVLDILAPLVKKGVLLVNEIEPSFPTIVADSGRVSQVLTNLVSNAIKFTEKGSIKVRGRQTGPNEVTVEVHDTGIGIPEDKLETIWGAFKQVDMSTTRKFGGTGLGLALVRELV</sequence>
<keyword evidence="5" id="KW-0418">Kinase</keyword>
<dbReference type="Gene3D" id="3.30.565.10">
    <property type="entry name" value="Histidine kinase-like ATPase, C-terminal domain"/>
    <property type="match status" value="1"/>
</dbReference>
<dbReference type="GO" id="GO:0009927">
    <property type="term" value="F:histidine phosphotransfer kinase activity"/>
    <property type="evidence" value="ECO:0007669"/>
    <property type="project" value="TreeGrafter"/>
</dbReference>
<dbReference type="OrthoDB" id="18419at2759"/>
<feature type="domain" description="Histidine kinase" evidence="6">
    <location>
        <begin position="14"/>
        <end position="207"/>
    </location>
</feature>
<dbReference type="HOGENOM" id="CLU_000445_89_3_1"/>
<dbReference type="GeneID" id="17304320"/>
<reference evidence="7 9" key="1">
    <citation type="journal article" date="2012" name="Nature">
        <title>Algal genomes reveal evolutionary mosaicism and the fate of nucleomorphs.</title>
        <authorList>
            <consortium name="DOE Joint Genome Institute"/>
            <person name="Curtis B.A."/>
            <person name="Tanifuji G."/>
            <person name="Burki F."/>
            <person name="Gruber A."/>
            <person name="Irimia M."/>
            <person name="Maruyama S."/>
            <person name="Arias M.C."/>
            <person name="Ball S.G."/>
            <person name="Gile G.H."/>
            <person name="Hirakawa Y."/>
            <person name="Hopkins J.F."/>
            <person name="Kuo A."/>
            <person name="Rensing S.A."/>
            <person name="Schmutz J."/>
            <person name="Symeonidi A."/>
            <person name="Elias M."/>
            <person name="Eveleigh R.J."/>
            <person name="Herman E.K."/>
            <person name="Klute M.J."/>
            <person name="Nakayama T."/>
            <person name="Obornik M."/>
            <person name="Reyes-Prieto A."/>
            <person name="Armbrust E.V."/>
            <person name="Aves S.J."/>
            <person name="Beiko R.G."/>
            <person name="Coutinho P."/>
            <person name="Dacks J.B."/>
            <person name="Durnford D.G."/>
            <person name="Fast N.M."/>
            <person name="Green B.R."/>
            <person name="Grisdale C.J."/>
            <person name="Hempel F."/>
            <person name="Henrissat B."/>
            <person name="Hoppner M.P."/>
            <person name="Ishida K."/>
            <person name="Kim E."/>
            <person name="Koreny L."/>
            <person name="Kroth P.G."/>
            <person name="Liu Y."/>
            <person name="Malik S.B."/>
            <person name="Maier U.G."/>
            <person name="McRose D."/>
            <person name="Mock T."/>
            <person name="Neilson J.A."/>
            <person name="Onodera N.T."/>
            <person name="Poole A.M."/>
            <person name="Pritham E.J."/>
            <person name="Richards T.A."/>
            <person name="Rocap G."/>
            <person name="Roy S.W."/>
            <person name="Sarai C."/>
            <person name="Schaack S."/>
            <person name="Shirato S."/>
            <person name="Slamovits C.H."/>
            <person name="Spencer D.F."/>
            <person name="Suzuki S."/>
            <person name="Worden A.Z."/>
            <person name="Zauner S."/>
            <person name="Barry K."/>
            <person name="Bell C."/>
            <person name="Bharti A.K."/>
            <person name="Crow J.A."/>
            <person name="Grimwood J."/>
            <person name="Kramer R."/>
            <person name="Lindquist E."/>
            <person name="Lucas S."/>
            <person name="Salamov A."/>
            <person name="McFadden G.I."/>
            <person name="Lane C.E."/>
            <person name="Keeling P.J."/>
            <person name="Gray M.W."/>
            <person name="Grigoriev I.V."/>
            <person name="Archibald J.M."/>
        </authorList>
    </citation>
    <scope>NUCLEOTIDE SEQUENCE</scope>
    <source>
        <strain evidence="7 9">CCMP2712</strain>
    </source>
</reference>
<organism evidence="7">
    <name type="scientific">Guillardia theta (strain CCMP2712)</name>
    <name type="common">Cryptophyte</name>
    <dbReference type="NCBI Taxonomy" id="905079"/>
    <lineage>
        <taxon>Eukaryota</taxon>
        <taxon>Cryptophyceae</taxon>
        <taxon>Pyrenomonadales</taxon>
        <taxon>Geminigeraceae</taxon>
        <taxon>Guillardia</taxon>
    </lineage>
</organism>
<dbReference type="InterPro" id="IPR005467">
    <property type="entry name" value="His_kinase_dom"/>
</dbReference>
<dbReference type="EC" id="2.7.13.3" evidence="2"/>
<dbReference type="PANTHER" id="PTHR43047">
    <property type="entry name" value="TWO-COMPONENT HISTIDINE PROTEIN KINASE"/>
    <property type="match status" value="1"/>
</dbReference>
<dbReference type="eggNOG" id="KOG0519">
    <property type="taxonomic scope" value="Eukaryota"/>
</dbReference>
<dbReference type="PaxDb" id="55529-EKX47704"/>
<keyword evidence="3" id="KW-0597">Phosphoprotein</keyword>
<evidence type="ECO:0000256" key="2">
    <source>
        <dbReference type="ARBA" id="ARBA00012438"/>
    </source>
</evidence>
<dbReference type="InterPro" id="IPR036890">
    <property type="entry name" value="HATPase_C_sf"/>
</dbReference>
<protein>
    <recommendedName>
        <fullName evidence="2">histidine kinase</fullName>
        <ecNumber evidence="2">2.7.13.3</ecNumber>
    </recommendedName>
</protein>
<evidence type="ECO:0000256" key="1">
    <source>
        <dbReference type="ARBA" id="ARBA00000085"/>
    </source>
</evidence>
<evidence type="ECO:0000313" key="9">
    <source>
        <dbReference type="Proteomes" id="UP000011087"/>
    </source>
</evidence>
<dbReference type="InterPro" id="IPR036097">
    <property type="entry name" value="HisK_dim/P_sf"/>
</dbReference>